<dbReference type="CDD" id="cd00821">
    <property type="entry name" value="PH"/>
    <property type="match status" value="1"/>
</dbReference>
<dbReference type="PANTHER" id="PTHR24348">
    <property type="entry name" value="SERINE/THREONINE-PROTEIN KINASE UNC-51-RELATED"/>
    <property type="match status" value="1"/>
</dbReference>
<dbReference type="InterPro" id="IPR011009">
    <property type="entry name" value="Kinase-like_dom_sf"/>
</dbReference>
<dbReference type="GO" id="GO:0005524">
    <property type="term" value="F:ATP binding"/>
    <property type="evidence" value="ECO:0007669"/>
    <property type="project" value="UniProtKB-KW"/>
</dbReference>
<dbReference type="GO" id="GO:0005776">
    <property type="term" value="C:autophagosome"/>
    <property type="evidence" value="ECO:0007669"/>
    <property type="project" value="TreeGrafter"/>
</dbReference>
<reference evidence="8" key="1">
    <citation type="submission" date="2021-01" db="EMBL/GenBank/DDBJ databases">
        <authorList>
            <person name="Corre E."/>
            <person name="Pelletier E."/>
            <person name="Niang G."/>
            <person name="Scheremetjew M."/>
            <person name="Finn R."/>
            <person name="Kale V."/>
            <person name="Holt S."/>
            <person name="Cochrane G."/>
            <person name="Meng A."/>
            <person name="Brown T."/>
            <person name="Cohen L."/>
        </authorList>
    </citation>
    <scope>NUCLEOTIDE SEQUENCE</scope>
    <source>
        <strain evidence="8">RCC3387</strain>
    </source>
</reference>
<dbReference type="InterPro" id="IPR045269">
    <property type="entry name" value="Atg1-like"/>
</dbReference>
<dbReference type="SUPFAM" id="SSF50729">
    <property type="entry name" value="PH domain-like"/>
    <property type="match status" value="2"/>
</dbReference>
<organism evidence="8">
    <name type="scientific">Zooxanthella nutricula</name>
    <dbReference type="NCBI Taxonomy" id="1333877"/>
    <lineage>
        <taxon>Eukaryota</taxon>
        <taxon>Sar</taxon>
        <taxon>Alveolata</taxon>
        <taxon>Dinophyceae</taxon>
        <taxon>Peridiniales</taxon>
        <taxon>Peridiniales incertae sedis</taxon>
        <taxon>Zooxanthella</taxon>
    </lineage>
</organism>
<proteinExistence type="predicted"/>
<dbReference type="Gene3D" id="1.10.510.10">
    <property type="entry name" value="Transferase(Phosphotransferase) domain 1"/>
    <property type="match status" value="1"/>
</dbReference>
<feature type="domain" description="PH" evidence="6">
    <location>
        <begin position="407"/>
        <end position="515"/>
    </location>
</feature>
<dbReference type="InterPro" id="IPR000719">
    <property type="entry name" value="Prot_kinase_dom"/>
</dbReference>
<keyword evidence="2" id="KW-0547">Nucleotide-binding</keyword>
<evidence type="ECO:0000259" key="7">
    <source>
        <dbReference type="PROSITE" id="PS50011"/>
    </source>
</evidence>
<keyword evidence="1" id="KW-0808">Transferase</keyword>
<dbReference type="PROSITE" id="PS50003">
    <property type="entry name" value="PH_DOMAIN"/>
    <property type="match status" value="1"/>
</dbReference>
<dbReference type="CDD" id="cd00180">
    <property type="entry name" value="PKc"/>
    <property type="match status" value="1"/>
</dbReference>
<evidence type="ECO:0008006" key="9">
    <source>
        <dbReference type="Google" id="ProtNLM"/>
    </source>
</evidence>
<keyword evidence="3" id="KW-0418">Kinase</keyword>
<evidence type="ECO:0000256" key="2">
    <source>
        <dbReference type="ARBA" id="ARBA00022741"/>
    </source>
</evidence>
<evidence type="ECO:0000256" key="1">
    <source>
        <dbReference type="ARBA" id="ARBA00022679"/>
    </source>
</evidence>
<dbReference type="Pfam" id="PF00169">
    <property type="entry name" value="PH"/>
    <property type="match status" value="1"/>
</dbReference>
<sequence>MGCSNSSGKASPQAPSAGNKPAATNGSLKAGGNGAKTSGNHDRPIFGKYKIFMGKEDVMGKGSSSICRRGKDITTGKLVAIKVYKEQSSGGKVKTTTMQKYKRQISVLKELMEPFKEPDDGTLWAPQLATMKPSQIFMQLLDYSKDANGEPAPDPEDGMLYVVTELAQYSLKDFIADRREKQKSLSKEAVRDLSKRIMLAMAGLHAKGFVHVDMKPENLMVFDGRLKVIDVDGCVRIGTKVSINDGSISFSPCYCAPEWARFIIKDSESTIVASPSLDVWSVGMTLCEFITLDAIWKVQYASFMRNAQSQREAGFLFLEWLGDIKWAPLPRAVEKFDPALLDLLHEWLLVCDPKKRKSCAQALSNPYLAEGGWEKYGDSNKPAVEAAPTKIERVARHEDDTDIATQAPIFKGTLWKHSSNTSTKDQQNWIRRDMWLSRNSSLCYYSQKENKRLVLIDAAKMSKIQVKDSNGHAKANAFELSSKSDEEEQIEKVLLAADSPEDKVTWREKLEQAATMDVDQKFILGEQMADDVAAFKLAVRNRRIKVDGNTDGFEPTFKGTLWKLKSGGDRSQPDHWFERTMWIAKNGSLVYHSPKEERSLVYYTASDIATAKIRTIDEGNACKPNIFTVQLQAKDGVEFEPGEFSVETTAMRGKWIELLSHACGP</sequence>
<dbReference type="InterPro" id="IPR001849">
    <property type="entry name" value="PH_domain"/>
</dbReference>
<dbReference type="AlphaFoldDB" id="A0A6U6QTR4"/>
<dbReference type="GO" id="GO:0016020">
    <property type="term" value="C:membrane"/>
    <property type="evidence" value="ECO:0007669"/>
    <property type="project" value="TreeGrafter"/>
</dbReference>
<evidence type="ECO:0000313" key="8">
    <source>
        <dbReference type="EMBL" id="CAD9620313.1"/>
    </source>
</evidence>
<dbReference type="Pfam" id="PF00069">
    <property type="entry name" value="Pkinase"/>
    <property type="match status" value="1"/>
</dbReference>
<dbReference type="SMART" id="SM00220">
    <property type="entry name" value="S_TKc"/>
    <property type="match status" value="1"/>
</dbReference>
<evidence type="ECO:0000256" key="5">
    <source>
        <dbReference type="SAM" id="MobiDB-lite"/>
    </source>
</evidence>
<dbReference type="GO" id="GO:0000407">
    <property type="term" value="C:phagophore assembly site"/>
    <property type="evidence" value="ECO:0007669"/>
    <property type="project" value="TreeGrafter"/>
</dbReference>
<dbReference type="Gene3D" id="2.30.29.30">
    <property type="entry name" value="Pleckstrin-homology domain (PH domain)/Phosphotyrosine-binding domain (PTB)"/>
    <property type="match status" value="1"/>
</dbReference>
<evidence type="ECO:0000256" key="3">
    <source>
        <dbReference type="ARBA" id="ARBA00022777"/>
    </source>
</evidence>
<dbReference type="SMART" id="SM00233">
    <property type="entry name" value="PH"/>
    <property type="match status" value="1"/>
</dbReference>
<evidence type="ECO:0000259" key="6">
    <source>
        <dbReference type="PROSITE" id="PS50003"/>
    </source>
</evidence>
<dbReference type="PANTHER" id="PTHR24348:SF22">
    <property type="entry name" value="NON-SPECIFIC SERINE_THREONINE PROTEIN KINASE"/>
    <property type="match status" value="1"/>
</dbReference>
<name>A0A6U6QTR4_9DINO</name>
<dbReference type="GO" id="GO:0010506">
    <property type="term" value="P:regulation of autophagy"/>
    <property type="evidence" value="ECO:0007669"/>
    <property type="project" value="InterPro"/>
</dbReference>
<evidence type="ECO:0000256" key="4">
    <source>
        <dbReference type="ARBA" id="ARBA00022840"/>
    </source>
</evidence>
<accession>A0A6U6QTR4</accession>
<dbReference type="PROSITE" id="PS50011">
    <property type="entry name" value="PROTEIN_KINASE_DOM"/>
    <property type="match status" value="1"/>
</dbReference>
<feature type="region of interest" description="Disordered" evidence="5">
    <location>
        <begin position="1"/>
        <end position="42"/>
    </location>
</feature>
<dbReference type="EMBL" id="HBGW01070449">
    <property type="protein sequence ID" value="CAD9620313.1"/>
    <property type="molecule type" value="Transcribed_RNA"/>
</dbReference>
<dbReference type="PROSITE" id="PS00108">
    <property type="entry name" value="PROTEIN_KINASE_ST"/>
    <property type="match status" value="1"/>
</dbReference>
<dbReference type="GO" id="GO:0005829">
    <property type="term" value="C:cytosol"/>
    <property type="evidence" value="ECO:0007669"/>
    <property type="project" value="TreeGrafter"/>
</dbReference>
<gene>
    <name evidence="8" type="ORF">BRAN1462_LOCUS44932</name>
</gene>
<keyword evidence="4" id="KW-0067">ATP-binding</keyword>
<dbReference type="SUPFAM" id="SSF56112">
    <property type="entry name" value="Protein kinase-like (PK-like)"/>
    <property type="match status" value="1"/>
</dbReference>
<feature type="domain" description="Protein kinase" evidence="7">
    <location>
        <begin position="53"/>
        <end position="368"/>
    </location>
</feature>
<dbReference type="GO" id="GO:0000045">
    <property type="term" value="P:autophagosome assembly"/>
    <property type="evidence" value="ECO:0007669"/>
    <property type="project" value="TreeGrafter"/>
</dbReference>
<dbReference type="InterPro" id="IPR008271">
    <property type="entry name" value="Ser/Thr_kinase_AS"/>
</dbReference>
<protein>
    <recommendedName>
        <fullName evidence="9">Protein kinase domain-containing protein</fullName>
    </recommendedName>
</protein>
<feature type="compositionally biased region" description="Polar residues" evidence="5">
    <location>
        <begin position="1"/>
        <end position="27"/>
    </location>
</feature>
<dbReference type="GO" id="GO:0004674">
    <property type="term" value="F:protein serine/threonine kinase activity"/>
    <property type="evidence" value="ECO:0007669"/>
    <property type="project" value="InterPro"/>
</dbReference>
<dbReference type="InterPro" id="IPR011993">
    <property type="entry name" value="PH-like_dom_sf"/>
</dbReference>
<dbReference type="Gene3D" id="3.30.200.20">
    <property type="entry name" value="Phosphorylase Kinase, domain 1"/>
    <property type="match status" value="1"/>
</dbReference>